<dbReference type="AlphaFoldDB" id="A0A0M4FNY8"/>
<dbReference type="CDD" id="cd02549">
    <property type="entry name" value="Peptidase_C39A"/>
    <property type="match status" value="1"/>
</dbReference>
<reference evidence="2 3" key="2">
    <citation type="journal article" date="2016" name="Int. J. Syst. Evol. Microbiol.">
        <title>Bacillus gobiensis sp. nov., isolated from a soil sample.</title>
        <authorList>
            <person name="Liu B."/>
            <person name="Liu G.H."/>
            <person name="Cetin S."/>
            <person name="Schumann P."/>
            <person name="Pan Z.Z."/>
            <person name="Chen Q.Q."/>
        </authorList>
    </citation>
    <scope>NUCLEOTIDE SEQUENCE [LARGE SCALE GENOMIC DNA]</scope>
    <source>
        <strain evidence="2 3">FJAT-4402</strain>
    </source>
</reference>
<feature type="domain" description="Peptidase C39-like" evidence="1">
    <location>
        <begin position="69"/>
        <end position="228"/>
    </location>
</feature>
<dbReference type="PANTHER" id="PTHR37806">
    <property type="entry name" value="LMO0724 PROTEIN"/>
    <property type="match status" value="1"/>
</dbReference>
<sequence>MIRKAIFTFILVFVLAAFLFIGFDNDNEAEGNNVDLKEDEINSVEDQEKQEPKIVQESDPVKNEVKPKNVPLINQLDNPRLYNGCEITSLAMLLQYNGFDVTKNELADKVKKVPLNYENGLKGDPNEGFVGNMEDGPGLGVYHEPVYELARSYAGNRVTDLSGRDLNEMYKELSKGNPVWVITTADFTQVDDIEQWETPNGKVEITYSVHSVVVTGYNKKRVFVNDPYGYKNRKVDRAPFEKSLNQLGKQMMVIHQ</sequence>
<evidence type="ECO:0000313" key="3">
    <source>
        <dbReference type="Proteomes" id="UP000067625"/>
    </source>
</evidence>
<gene>
    <name evidence="2" type="ORF">AM592_03035</name>
</gene>
<protein>
    <recommendedName>
        <fullName evidence="1">Peptidase C39-like domain-containing protein</fullName>
    </recommendedName>
</protein>
<dbReference type="EMBL" id="CP012600">
    <property type="protein sequence ID" value="ALC80673.1"/>
    <property type="molecule type" value="Genomic_DNA"/>
</dbReference>
<dbReference type="STRING" id="1441095.AM592_03035"/>
<dbReference type="InterPro" id="IPR039564">
    <property type="entry name" value="Peptidase_C39-like"/>
</dbReference>
<dbReference type="Proteomes" id="UP000067625">
    <property type="component" value="Chromosome"/>
</dbReference>
<dbReference type="Gene3D" id="3.90.70.10">
    <property type="entry name" value="Cysteine proteinases"/>
    <property type="match status" value="1"/>
</dbReference>
<keyword evidence="3" id="KW-1185">Reference proteome</keyword>
<dbReference type="InterPro" id="IPR016997">
    <property type="entry name" value="UCP032442"/>
</dbReference>
<dbReference type="OrthoDB" id="1164310at2"/>
<evidence type="ECO:0000313" key="2">
    <source>
        <dbReference type="EMBL" id="ALC80673.1"/>
    </source>
</evidence>
<dbReference type="PANTHER" id="PTHR37806:SF1">
    <property type="entry name" value="PEPTIDASE C39-LIKE DOMAIN-CONTAINING PROTEIN"/>
    <property type="match status" value="1"/>
</dbReference>
<proteinExistence type="predicted"/>
<reference evidence="3" key="1">
    <citation type="submission" date="2015-08" db="EMBL/GenBank/DDBJ databases">
        <title>Genome sequencing project for genomic taxonomy and phylogenomics of Bacillus-like bacteria.</title>
        <authorList>
            <person name="Liu B."/>
            <person name="Wang J."/>
            <person name="Zhu Y."/>
            <person name="Liu G."/>
            <person name="Chen Q."/>
            <person name="Chen Z."/>
            <person name="Lan J."/>
            <person name="Che J."/>
            <person name="Ge C."/>
            <person name="Shi H."/>
            <person name="Pan Z."/>
            <person name="Liu X."/>
        </authorList>
    </citation>
    <scope>NUCLEOTIDE SEQUENCE [LARGE SCALE GENOMIC DNA]</scope>
    <source>
        <strain evidence="3">FJAT-4402</strain>
    </source>
</reference>
<accession>A0A0M4FNY8</accession>
<evidence type="ECO:0000259" key="1">
    <source>
        <dbReference type="Pfam" id="PF13529"/>
    </source>
</evidence>
<dbReference type="InterPro" id="IPR039563">
    <property type="entry name" value="Peptidase_C39_single_dom"/>
</dbReference>
<dbReference type="PIRSF" id="PIRSF032442">
    <property type="entry name" value="UCP032442"/>
    <property type="match status" value="1"/>
</dbReference>
<dbReference type="RefSeq" id="WP_053602413.1">
    <property type="nucleotide sequence ID" value="NZ_CP012600.1"/>
</dbReference>
<name>A0A0M4FNY8_9BACI</name>
<dbReference type="PATRIC" id="fig|1441095.3.peg.665"/>
<organism evidence="2 3">
    <name type="scientific">Bacillus gobiensis</name>
    <dbReference type="NCBI Taxonomy" id="1441095"/>
    <lineage>
        <taxon>Bacteria</taxon>
        <taxon>Bacillati</taxon>
        <taxon>Bacillota</taxon>
        <taxon>Bacilli</taxon>
        <taxon>Bacillales</taxon>
        <taxon>Bacillaceae</taxon>
        <taxon>Bacillus</taxon>
    </lineage>
</organism>
<dbReference type="Pfam" id="PF13529">
    <property type="entry name" value="Peptidase_C39_2"/>
    <property type="match status" value="1"/>
</dbReference>